<dbReference type="GO" id="GO:0030515">
    <property type="term" value="F:snoRNA binding"/>
    <property type="evidence" value="ECO:0007669"/>
    <property type="project" value="InterPro"/>
</dbReference>
<dbReference type="Proteomes" id="UP000886595">
    <property type="component" value="Unassembled WGS sequence"/>
</dbReference>
<comment type="similarity">
    <text evidence="1">Belongs to the NOP5/NOP56 family.</text>
</comment>
<dbReference type="Gene3D" id="1.10.287.4070">
    <property type="match status" value="2"/>
</dbReference>
<feature type="region of interest" description="Disordered" evidence="2">
    <location>
        <begin position="205"/>
        <end position="239"/>
    </location>
</feature>
<dbReference type="OrthoDB" id="1730186at2759"/>
<organism evidence="4 5">
    <name type="scientific">Brassica carinata</name>
    <name type="common">Ethiopian mustard</name>
    <name type="synonym">Abyssinian cabbage</name>
    <dbReference type="NCBI Taxonomy" id="52824"/>
    <lineage>
        <taxon>Eukaryota</taxon>
        <taxon>Viridiplantae</taxon>
        <taxon>Streptophyta</taxon>
        <taxon>Embryophyta</taxon>
        <taxon>Tracheophyta</taxon>
        <taxon>Spermatophyta</taxon>
        <taxon>Magnoliopsida</taxon>
        <taxon>eudicotyledons</taxon>
        <taxon>Gunneridae</taxon>
        <taxon>Pentapetalae</taxon>
        <taxon>rosids</taxon>
        <taxon>malvids</taxon>
        <taxon>Brassicales</taxon>
        <taxon>Brassicaceae</taxon>
        <taxon>Brassiceae</taxon>
        <taxon>Brassica</taxon>
    </lineage>
</organism>
<dbReference type="Pfam" id="PF04927">
    <property type="entry name" value="SMP"/>
    <property type="match status" value="1"/>
</dbReference>
<dbReference type="SUPFAM" id="SSF89124">
    <property type="entry name" value="Nop domain"/>
    <property type="match status" value="1"/>
</dbReference>
<dbReference type="InterPro" id="IPR002687">
    <property type="entry name" value="Nop_dom"/>
</dbReference>
<sequence>MSLGLSHSLARYKLKFSSDKVDTMIIQAIGLLDDLDKELNTYAYEGSDNILYAKSVKLMGNRINAAKLDFSEILADEVEADLKEAAVISMGTEVSDLDLLHIRELCDQSSALRLLEEQNEHDRTQPDQPLSTAALMAVHRESIKPIPSFRTAFSSAVNTTGPPGLESISPSSFSIGQIKKPTELTNSKFRQQTQRDKERWKLYGARRKLPSDKPATRKDAEGVRGAEMRNDPHLTTYPTGVAASVAAAARINQAK</sequence>
<comment type="caution">
    <text evidence="4">The sequence shown here is derived from an EMBL/GenBank/DDBJ whole genome shotgun (WGS) entry which is preliminary data.</text>
</comment>
<evidence type="ECO:0000256" key="1">
    <source>
        <dbReference type="ARBA" id="ARBA00009211"/>
    </source>
</evidence>
<feature type="compositionally biased region" description="Basic and acidic residues" evidence="2">
    <location>
        <begin position="209"/>
        <end position="232"/>
    </location>
</feature>
<name>A0A8X7UJW9_BRACI</name>
<evidence type="ECO:0000313" key="4">
    <source>
        <dbReference type="EMBL" id="KAG2278616.1"/>
    </source>
</evidence>
<dbReference type="InterPro" id="IPR045056">
    <property type="entry name" value="Nop56/Nop58"/>
</dbReference>
<dbReference type="SMART" id="SM00931">
    <property type="entry name" value="NOSIC"/>
    <property type="match status" value="1"/>
</dbReference>
<dbReference type="AlphaFoldDB" id="A0A8X7UJW9"/>
<reference evidence="4 5" key="1">
    <citation type="submission" date="2020-02" db="EMBL/GenBank/DDBJ databases">
        <authorList>
            <person name="Ma Q."/>
            <person name="Huang Y."/>
            <person name="Song X."/>
            <person name="Pei D."/>
        </authorList>
    </citation>
    <scope>NUCLEOTIDE SEQUENCE [LARGE SCALE GENOMIC DNA]</scope>
    <source>
        <strain evidence="4">Sxm20200214</strain>
        <tissue evidence="4">Leaf</tissue>
    </source>
</reference>
<feature type="domain" description="NOSIC" evidence="3">
    <location>
        <begin position="24"/>
        <end position="61"/>
    </location>
</feature>
<protein>
    <recommendedName>
        <fullName evidence="3">NOSIC domain-containing protein</fullName>
    </recommendedName>
</protein>
<dbReference type="PANTHER" id="PTHR10894">
    <property type="entry name" value="NUCLEOLAR PROTEIN 5 NUCLEOLAR PROTEIN NOP5 NOP58"/>
    <property type="match status" value="1"/>
</dbReference>
<dbReference type="EMBL" id="JAAMPC010000012">
    <property type="protein sequence ID" value="KAG2278616.1"/>
    <property type="molecule type" value="Genomic_DNA"/>
</dbReference>
<keyword evidence="5" id="KW-1185">Reference proteome</keyword>
<proteinExistence type="inferred from homology"/>
<evidence type="ECO:0000313" key="5">
    <source>
        <dbReference type="Proteomes" id="UP000886595"/>
    </source>
</evidence>
<dbReference type="PANTHER" id="PTHR10894:SF1">
    <property type="entry name" value="NUCLEOLAR PROTEIN 58"/>
    <property type="match status" value="1"/>
</dbReference>
<gene>
    <name evidence="4" type="ORF">Bca52824_061171</name>
</gene>
<dbReference type="InterPro" id="IPR007011">
    <property type="entry name" value="LEA_SMP_dom"/>
</dbReference>
<evidence type="ECO:0000259" key="3">
    <source>
        <dbReference type="SMART" id="SM00931"/>
    </source>
</evidence>
<dbReference type="InterPro" id="IPR012976">
    <property type="entry name" value="NOSIC"/>
</dbReference>
<dbReference type="GO" id="GO:0032040">
    <property type="term" value="C:small-subunit processome"/>
    <property type="evidence" value="ECO:0007669"/>
    <property type="project" value="InterPro"/>
</dbReference>
<dbReference type="InterPro" id="IPR036070">
    <property type="entry name" value="Nop_dom_sf"/>
</dbReference>
<evidence type="ECO:0000256" key="2">
    <source>
        <dbReference type="SAM" id="MobiDB-lite"/>
    </source>
</evidence>
<dbReference type="GO" id="GO:0031428">
    <property type="term" value="C:box C/D methylation guide snoRNP complex"/>
    <property type="evidence" value="ECO:0007669"/>
    <property type="project" value="InterPro"/>
</dbReference>
<accession>A0A8X7UJW9</accession>
<dbReference type="Pfam" id="PF01798">
    <property type="entry name" value="Nop"/>
    <property type="match status" value="1"/>
</dbReference>